<keyword evidence="10" id="KW-0342">GTP-binding</keyword>
<dbReference type="CDD" id="cd02186">
    <property type="entry name" value="alpha_tubulin"/>
    <property type="match status" value="1"/>
</dbReference>
<comment type="caution">
    <text evidence="15">The sequence shown here is derived from an EMBL/GenBank/DDBJ whole genome shotgun (WGS) entry which is preliminary data.</text>
</comment>
<dbReference type="OrthoDB" id="1662883at2759"/>
<evidence type="ECO:0000256" key="4">
    <source>
        <dbReference type="ARBA" id="ARBA00022490"/>
    </source>
</evidence>
<comment type="similarity">
    <text evidence="3">Belongs to the tubulin family.</text>
</comment>
<dbReference type="GO" id="GO:0016787">
    <property type="term" value="F:hydrolase activity"/>
    <property type="evidence" value="ECO:0007669"/>
    <property type="project" value="UniProtKB-KW"/>
</dbReference>
<dbReference type="EMBL" id="JAHLQT010034478">
    <property type="protein sequence ID" value="KAG7158597.1"/>
    <property type="molecule type" value="Genomic_DNA"/>
</dbReference>
<comment type="subcellular location">
    <subcellularLocation>
        <location evidence="2">Cytoplasm</location>
        <location evidence="2">Cytoskeleton</location>
    </subcellularLocation>
</comment>
<dbReference type="Proteomes" id="UP000747542">
    <property type="component" value="Unassembled WGS sequence"/>
</dbReference>
<keyword evidence="5" id="KW-0493">Microtubule</keyword>
<dbReference type="SMART" id="SM00864">
    <property type="entry name" value="Tubulin"/>
    <property type="match status" value="1"/>
</dbReference>
<evidence type="ECO:0000256" key="6">
    <source>
        <dbReference type="ARBA" id="ARBA00022723"/>
    </source>
</evidence>
<evidence type="ECO:0000256" key="7">
    <source>
        <dbReference type="ARBA" id="ARBA00022741"/>
    </source>
</evidence>
<evidence type="ECO:0000256" key="3">
    <source>
        <dbReference type="ARBA" id="ARBA00009636"/>
    </source>
</evidence>
<keyword evidence="7" id="KW-0547">Nucleotide-binding</keyword>
<accession>A0A8J5JHV2</accession>
<dbReference type="InterPro" id="IPR000217">
    <property type="entry name" value="Tubulin"/>
</dbReference>
<dbReference type="InterPro" id="IPR017975">
    <property type="entry name" value="Tubulin_CS"/>
</dbReference>
<dbReference type="GO" id="GO:0005525">
    <property type="term" value="F:GTP binding"/>
    <property type="evidence" value="ECO:0007669"/>
    <property type="project" value="UniProtKB-KW"/>
</dbReference>
<dbReference type="FunFam" id="3.30.1330.20:FF:000001">
    <property type="entry name" value="Tubulin alpha chain"/>
    <property type="match status" value="1"/>
</dbReference>
<keyword evidence="11" id="KW-0206">Cytoskeleton</keyword>
<keyword evidence="4" id="KW-0963">Cytoplasm</keyword>
<proteinExistence type="inferred from homology"/>
<dbReference type="AlphaFoldDB" id="A0A8J5JHV2"/>
<reference evidence="15" key="1">
    <citation type="journal article" date="2021" name="Sci. Adv.">
        <title>The American lobster genome reveals insights on longevity, neural, and immune adaptations.</title>
        <authorList>
            <person name="Polinski J.M."/>
            <person name="Zimin A.V."/>
            <person name="Clark K.F."/>
            <person name="Kohn A.B."/>
            <person name="Sadowski N."/>
            <person name="Timp W."/>
            <person name="Ptitsyn A."/>
            <person name="Khanna P."/>
            <person name="Romanova D.Y."/>
            <person name="Williams P."/>
            <person name="Greenwood S.J."/>
            <person name="Moroz L.L."/>
            <person name="Walt D.R."/>
            <person name="Bodnar A.G."/>
        </authorList>
    </citation>
    <scope>NUCLEOTIDE SEQUENCE</scope>
    <source>
        <strain evidence="15">GMGI-L3</strain>
    </source>
</reference>
<dbReference type="GO" id="GO:0005874">
    <property type="term" value="C:microtubule"/>
    <property type="evidence" value="ECO:0007669"/>
    <property type="project" value="UniProtKB-KW"/>
</dbReference>
<evidence type="ECO:0000256" key="9">
    <source>
        <dbReference type="ARBA" id="ARBA00022842"/>
    </source>
</evidence>
<dbReference type="FunFam" id="3.40.50.1440:FF:000007">
    <property type="entry name" value="Tubulin alpha chain"/>
    <property type="match status" value="1"/>
</dbReference>
<organism evidence="15 16">
    <name type="scientific">Homarus americanus</name>
    <name type="common">American lobster</name>
    <dbReference type="NCBI Taxonomy" id="6706"/>
    <lineage>
        <taxon>Eukaryota</taxon>
        <taxon>Metazoa</taxon>
        <taxon>Ecdysozoa</taxon>
        <taxon>Arthropoda</taxon>
        <taxon>Crustacea</taxon>
        <taxon>Multicrustacea</taxon>
        <taxon>Malacostraca</taxon>
        <taxon>Eumalacostraca</taxon>
        <taxon>Eucarida</taxon>
        <taxon>Decapoda</taxon>
        <taxon>Pleocyemata</taxon>
        <taxon>Astacidea</taxon>
        <taxon>Nephropoidea</taxon>
        <taxon>Nephropidae</taxon>
        <taxon>Homarus</taxon>
    </lineage>
</organism>
<comment type="catalytic activity">
    <reaction evidence="12">
        <text>GTP + H2O = GDP + phosphate + H(+)</text>
        <dbReference type="Rhea" id="RHEA:19669"/>
        <dbReference type="ChEBI" id="CHEBI:15377"/>
        <dbReference type="ChEBI" id="CHEBI:15378"/>
        <dbReference type="ChEBI" id="CHEBI:37565"/>
        <dbReference type="ChEBI" id="CHEBI:43474"/>
        <dbReference type="ChEBI" id="CHEBI:58189"/>
    </reaction>
    <physiologicalReaction direction="left-to-right" evidence="12">
        <dbReference type="Rhea" id="RHEA:19670"/>
    </physiologicalReaction>
</comment>
<dbReference type="Pfam" id="PF00091">
    <property type="entry name" value="Tubulin"/>
    <property type="match status" value="1"/>
</dbReference>
<dbReference type="GO" id="GO:0007017">
    <property type="term" value="P:microtubule-based process"/>
    <property type="evidence" value="ECO:0007669"/>
    <property type="project" value="InterPro"/>
</dbReference>
<evidence type="ECO:0000256" key="5">
    <source>
        <dbReference type="ARBA" id="ARBA00022701"/>
    </source>
</evidence>
<sequence length="459" mass="51379">MTDRLNFSDKSECILIHIGQAGCQMGNACWELFCLEHDITPDGRMLSTPVIEEGYNNYHSFFHEVGSGQHVPRAIFVDLEPTVIDQIRNGPYRQLFHQDKMITDKEDAANNYARGFYTNGKKILNRTLESIRKLVDNCSSLQGFLIFHSLGGGTGSGFTALLMESLTVAYGKRTKLEFIVCPSPMMSTAVVEPYNAVLTTHTTIENAECVFMVDNEALFDICTNMLGVERSTYFNLNRLIAQVVASLTASLRFPGSLNVNLTEFQTNLVPFPRVHFPLVSYAPLHPAATAAFERLSVPEITKACFEHTNQMVKCEPQFGKYMSCCLLYRGDVEPTDVHAAIAEVKAHHTINFVEWCPTGFKVGTNSMPPVVVPGGDLSKVDLAACLISNTTAIGDVWAQIDHKFDLMFAKRAFLHWFMAEGMEDEEFMEARDDLSALEEDYKDLAENTYSLDRKNYSTS</sequence>
<dbReference type="PANTHER" id="PTHR11588">
    <property type="entry name" value="TUBULIN"/>
    <property type="match status" value="1"/>
</dbReference>
<keyword evidence="16" id="KW-1185">Reference proteome</keyword>
<evidence type="ECO:0000256" key="2">
    <source>
        <dbReference type="ARBA" id="ARBA00004245"/>
    </source>
</evidence>
<keyword evidence="9" id="KW-0460">Magnesium</keyword>
<dbReference type="Pfam" id="PF03953">
    <property type="entry name" value="Tubulin_C"/>
    <property type="match status" value="1"/>
</dbReference>
<protein>
    <submittedName>
        <fullName evidence="15">Tubulin alpha-4A chain-like</fullName>
    </submittedName>
</protein>
<evidence type="ECO:0000256" key="12">
    <source>
        <dbReference type="ARBA" id="ARBA00049117"/>
    </source>
</evidence>
<evidence type="ECO:0000313" key="16">
    <source>
        <dbReference type="Proteomes" id="UP000747542"/>
    </source>
</evidence>
<evidence type="ECO:0000256" key="8">
    <source>
        <dbReference type="ARBA" id="ARBA00022801"/>
    </source>
</evidence>
<evidence type="ECO:0000313" key="15">
    <source>
        <dbReference type="EMBL" id="KAG7158597.1"/>
    </source>
</evidence>
<dbReference type="InterPro" id="IPR003008">
    <property type="entry name" value="Tubulin_FtsZ_GTPase"/>
</dbReference>
<dbReference type="GO" id="GO:0005737">
    <property type="term" value="C:cytoplasm"/>
    <property type="evidence" value="ECO:0007669"/>
    <property type="project" value="UniProtKB-ARBA"/>
</dbReference>
<dbReference type="SMART" id="SM00865">
    <property type="entry name" value="Tubulin_C"/>
    <property type="match status" value="1"/>
</dbReference>
<name>A0A8J5JHV2_HOMAM</name>
<evidence type="ECO:0000259" key="14">
    <source>
        <dbReference type="SMART" id="SM00865"/>
    </source>
</evidence>
<feature type="domain" description="Tubulin/FtsZ 2-layer sandwich" evidence="14">
    <location>
        <begin position="257"/>
        <end position="402"/>
    </location>
</feature>
<dbReference type="InterPro" id="IPR018316">
    <property type="entry name" value="Tubulin/FtsZ_2-layer-sand-dom"/>
</dbReference>
<evidence type="ECO:0000256" key="11">
    <source>
        <dbReference type="ARBA" id="ARBA00023212"/>
    </source>
</evidence>
<evidence type="ECO:0000256" key="10">
    <source>
        <dbReference type="ARBA" id="ARBA00023134"/>
    </source>
</evidence>
<dbReference type="PROSITE" id="PS00227">
    <property type="entry name" value="TUBULIN"/>
    <property type="match status" value="1"/>
</dbReference>
<gene>
    <name evidence="15" type="primary">Tba4a-L</name>
    <name evidence="15" type="ORF">Hamer_G011246</name>
</gene>
<evidence type="ECO:0000256" key="1">
    <source>
        <dbReference type="ARBA" id="ARBA00001946"/>
    </source>
</evidence>
<keyword evidence="8" id="KW-0378">Hydrolase</keyword>
<comment type="cofactor">
    <cofactor evidence="1">
        <name>Mg(2+)</name>
        <dbReference type="ChEBI" id="CHEBI:18420"/>
    </cofactor>
</comment>
<feature type="domain" description="Tubulin/FtsZ GTPase" evidence="13">
    <location>
        <begin position="61"/>
        <end position="255"/>
    </location>
</feature>
<keyword evidence="6" id="KW-0479">Metal-binding</keyword>
<dbReference type="GO" id="GO:0046872">
    <property type="term" value="F:metal ion binding"/>
    <property type="evidence" value="ECO:0007669"/>
    <property type="project" value="UniProtKB-KW"/>
</dbReference>
<evidence type="ECO:0000259" key="13">
    <source>
        <dbReference type="SMART" id="SM00864"/>
    </source>
</evidence>